<organism evidence="2">
    <name type="scientific">Ditylum brightwellii</name>
    <dbReference type="NCBI Taxonomy" id="49249"/>
    <lineage>
        <taxon>Eukaryota</taxon>
        <taxon>Sar</taxon>
        <taxon>Stramenopiles</taxon>
        <taxon>Ochrophyta</taxon>
        <taxon>Bacillariophyta</taxon>
        <taxon>Mediophyceae</taxon>
        <taxon>Lithodesmiophycidae</taxon>
        <taxon>Lithodesmiales</taxon>
        <taxon>Lithodesmiaceae</taxon>
        <taxon>Ditylum</taxon>
    </lineage>
</organism>
<dbReference type="EMBL" id="HBNS01051012">
    <property type="protein sequence ID" value="CAE4651951.1"/>
    <property type="molecule type" value="Transcribed_RNA"/>
</dbReference>
<keyword evidence="1" id="KW-0732">Signal</keyword>
<dbReference type="InterPro" id="IPR029021">
    <property type="entry name" value="Prot-tyrosine_phosphatase-like"/>
</dbReference>
<name>A0A6V2N8A0_9STRA</name>
<feature type="chain" id="PRO_5030160932" description="Tyrosine specific protein phosphatases domain-containing protein" evidence="1">
    <location>
        <begin position="22"/>
        <end position="488"/>
    </location>
</feature>
<dbReference type="InterPro" id="IPR026893">
    <property type="entry name" value="Tyr/Ser_Pase_IphP-type"/>
</dbReference>
<protein>
    <recommendedName>
        <fullName evidence="3">Tyrosine specific protein phosphatases domain-containing protein</fullName>
    </recommendedName>
</protein>
<proteinExistence type="predicted"/>
<evidence type="ECO:0000313" key="2">
    <source>
        <dbReference type="EMBL" id="CAE4651951.1"/>
    </source>
</evidence>
<sequence length="488" mass="53988">MKMRHGMKVPFISCLAVVCSAIFSPTSPCGAFVVNAFTSTITTTLPRHFSTSTSLPKSSAHFLIAHQQGCCVIATTRRQHDVISLAAHGGDVNIEDVPDIEMTQEELDFLTKTKTICEERNIKFDEIKNARDIASVNHSPAIGGRVLRLGRPSDASESDISILLNDLKLKTLVDLRSPTELKDDPTLERKELFKDFVSLVWIERNGPNGRVIEMKPGQPRIKKSVRKRDVVKGVVNGISSAFVNTFMHLATPNDDQISDQLSDELNESGLKVELSPEELCDCGVSERCDRKERHFVSLMNEFKYVKGTLSKLRKRDIAGVLLRSPSAIVSKRAREKVKDVFLDEINDGGLPMLNELLLQFGAPGIRYVLEICADKTRHPVGFYCTAGKDRTGMITALILSVLGVPDEDIVEDYSLSANVYAEMNDHKAMVGALSQRNLDPKTFLGAPPSVMRDTLAGVRETYGSVDGYLDYIGFGEESRKKLKEALLS</sequence>
<accession>A0A6V2N8A0</accession>
<dbReference type="GO" id="GO:0004721">
    <property type="term" value="F:phosphoprotein phosphatase activity"/>
    <property type="evidence" value="ECO:0007669"/>
    <property type="project" value="InterPro"/>
</dbReference>
<reference evidence="2" key="1">
    <citation type="submission" date="2021-01" db="EMBL/GenBank/DDBJ databases">
        <authorList>
            <person name="Corre E."/>
            <person name="Pelletier E."/>
            <person name="Niang G."/>
            <person name="Scheremetjew M."/>
            <person name="Finn R."/>
            <person name="Kale V."/>
            <person name="Holt S."/>
            <person name="Cochrane G."/>
            <person name="Meng A."/>
            <person name="Brown T."/>
            <person name="Cohen L."/>
        </authorList>
    </citation>
    <scope>NUCLEOTIDE SEQUENCE</scope>
    <source>
        <strain evidence="2">GSO104</strain>
    </source>
</reference>
<dbReference type="SUPFAM" id="SSF52799">
    <property type="entry name" value="(Phosphotyrosine protein) phosphatases II"/>
    <property type="match status" value="2"/>
</dbReference>
<evidence type="ECO:0000256" key="1">
    <source>
        <dbReference type="SAM" id="SignalP"/>
    </source>
</evidence>
<dbReference type="PANTHER" id="PTHR31126:SF1">
    <property type="entry name" value="TYROSINE SPECIFIC PROTEIN PHOSPHATASES DOMAIN-CONTAINING PROTEIN"/>
    <property type="match status" value="1"/>
</dbReference>
<dbReference type="Pfam" id="PF13350">
    <property type="entry name" value="Y_phosphatase3"/>
    <property type="match status" value="2"/>
</dbReference>
<gene>
    <name evidence="2" type="ORF">DBRI00130_LOCUS38083</name>
</gene>
<dbReference type="AlphaFoldDB" id="A0A6V2N8A0"/>
<feature type="signal peptide" evidence="1">
    <location>
        <begin position="1"/>
        <end position="21"/>
    </location>
</feature>
<dbReference type="Gene3D" id="3.90.190.10">
    <property type="entry name" value="Protein tyrosine phosphatase superfamily"/>
    <property type="match status" value="2"/>
</dbReference>
<evidence type="ECO:0008006" key="3">
    <source>
        <dbReference type="Google" id="ProtNLM"/>
    </source>
</evidence>
<dbReference type="PANTHER" id="PTHR31126">
    <property type="entry name" value="TYROSINE-PROTEIN PHOSPHATASE"/>
    <property type="match status" value="1"/>
</dbReference>